<sequence>MGARCAKLSTSHRTAQNTGHSHGHESSMKKLVACVSQDNFSLSSEGEEEEEEEEKEEEEEEEEEEEQLPVKGKLLLMESSQQENGAKENAAESSPS</sequence>
<dbReference type="GO" id="GO:0030317">
    <property type="term" value="P:flagellated sperm motility"/>
    <property type="evidence" value="ECO:0007669"/>
    <property type="project" value="Ensembl"/>
</dbReference>
<reference evidence="2" key="1">
    <citation type="submission" date="2025-08" db="UniProtKB">
        <authorList>
            <consortium name="Ensembl"/>
        </authorList>
    </citation>
    <scope>IDENTIFICATION</scope>
</reference>
<gene>
    <name evidence="2" type="primary">Prm3</name>
</gene>
<dbReference type="InterPro" id="IPR026077">
    <property type="entry name" value="PRMP3"/>
</dbReference>
<evidence type="ECO:0000313" key="2">
    <source>
        <dbReference type="Ensembl" id="ENSNGAP00000018506.1"/>
    </source>
</evidence>
<feature type="compositionally biased region" description="Polar residues" evidence="1">
    <location>
        <begin position="8"/>
        <end position="20"/>
    </location>
</feature>
<evidence type="ECO:0000256" key="1">
    <source>
        <dbReference type="SAM" id="MobiDB-lite"/>
    </source>
</evidence>
<accession>A0A8C6W9V1</accession>
<name>A0A8C6W9V1_NANGA</name>
<organism evidence="2 3">
    <name type="scientific">Nannospalax galili</name>
    <name type="common">Northern Israeli blind subterranean mole rat</name>
    <name type="synonym">Spalax galili</name>
    <dbReference type="NCBI Taxonomy" id="1026970"/>
    <lineage>
        <taxon>Eukaryota</taxon>
        <taxon>Metazoa</taxon>
        <taxon>Chordata</taxon>
        <taxon>Craniata</taxon>
        <taxon>Vertebrata</taxon>
        <taxon>Euteleostomi</taxon>
        <taxon>Mammalia</taxon>
        <taxon>Eutheria</taxon>
        <taxon>Euarchontoglires</taxon>
        <taxon>Glires</taxon>
        <taxon>Rodentia</taxon>
        <taxon>Myomorpha</taxon>
        <taxon>Muroidea</taxon>
        <taxon>Spalacidae</taxon>
        <taxon>Spalacinae</taxon>
        <taxon>Nannospalax</taxon>
    </lineage>
</organism>
<dbReference type="GeneTree" id="ENSGT00390000001558"/>
<protein>
    <submittedName>
        <fullName evidence="2">Protamine 3</fullName>
    </submittedName>
</protein>
<evidence type="ECO:0000313" key="3">
    <source>
        <dbReference type="Proteomes" id="UP000694381"/>
    </source>
</evidence>
<dbReference type="GO" id="GO:0005737">
    <property type="term" value="C:cytoplasm"/>
    <property type="evidence" value="ECO:0007669"/>
    <property type="project" value="Ensembl"/>
</dbReference>
<dbReference type="AlphaFoldDB" id="A0A8C6W9V1"/>
<reference evidence="2" key="2">
    <citation type="submission" date="2025-09" db="UniProtKB">
        <authorList>
            <consortium name="Ensembl"/>
        </authorList>
    </citation>
    <scope>IDENTIFICATION</scope>
</reference>
<dbReference type="Proteomes" id="UP000694381">
    <property type="component" value="Unassembled WGS sequence"/>
</dbReference>
<dbReference type="PANTHER" id="PTHR14317">
    <property type="entry name" value="SPERM PROTAMINE P3"/>
    <property type="match status" value="1"/>
</dbReference>
<dbReference type="Ensembl" id="ENSNGAT00000024154.1">
    <property type="protein sequence ID" value="ENSNGAP00000018506.1"/>
    <property type="gene ID" value="ENSNGAG00000018611.1"/>
</dbReference>
<dbReference type="PANTHER" id="PTHR14317:SF0">
    <property type="entry name" value="PROTAMINE-3"/>
    <property type="match status" value="1"/>
</dbReference>
<keyword evidence="3" id="KW-1185">Reference proteome</keyword>
<feature type="compositionally biased region" description="Acidic residues" evidence="1">
    <location>
        <begin position="45"/>
        <end position="67"/>
    </location>
</feature>
<proteinExistence type="predicted"/>
<feature type="region of interest" description="Disordered" evidence="1">
    <location>
        <begin position="1"/>
        <end position="96"/>
    </location>
</feature>
<dbReference type="OMA" id="RCAKLNT"/>